<feature type="transmembrane region" description="Helical" evidence="12">
    <location>
        <begin position="83"/>
        <end position="106"/>
    </location>
</feature>
<dbReference type="GO" id="GO:0140571">
    <property type="term" value="F:transmembrane ascorbate ferrireductase activity"/>
    <property type="evidence" value="ECO:0007669"/>
    <property type="project" value="UniProtKB-EC"/>
</dbReference>
<evidence type="ECO:0000256" key="12">
    <source>
        <dbReference type="SAM" id="Phobius"/>
    </source>
</evidence>
<dbReference type="Pfam" id="PF03188">
    <property type="entry name" value="Cytochrom_B561"/>
    <property type="match status" value="1"/>
</dbReference>
<feature type="transmembrane region" description="Helical" evidence="12">
    <location>
        <begin position="194"/>
        <end position="216"/>
    </location>
</feature>
<evidence type="ECO:0000256" key="2">
    <source>
        <dbReference type="ARBA" id="ARBA00004141"/>
    </source>
</evidence>
<feature type="transmembrane region" description="Helical" evidence="12">
    <location>
        <begin position="42"/>
        <end position="62"/>
    </location>
</feature>
<evidence type="ECO:0000256" key="5">
    <source>
        <dbReference type="ARBA" id="ARBA00022692"/>
    </source>
</evidence>
<dbReference type="GO" id="GO:0140575">
    <property type="term" value="F:transmembrane monodehydroascorbate reductase activity"/>
    <property type="evidence" value="ECO:0007669"/>
    <property type="project" value="InterPro"/>
</dbReference>
<evidence type="ECO:0000313" key="14">
    <source>
        <dbReference type="EMBL" id="SOQ47920.1"/>
    </source>
</evidence>
<keyword evidence="5 12" id="KW-0812">Transmembrane</keyword>
<feature type="transmembrane region" description="Helical" evidence="12">
    <location>
        <begin position="7"/>
        <end position="30"/>
    </location>
</feature>
<feature type="transmembrane region" description="Helical" evidence="12">
    <location>
        <begin position="126"/>
        <end position="149"/>
    </location>
</feature>
<keyword evidence="7" id="KW-0249">Electron transport</keyword>
<evidence type="ECO:0000256" key="8">
    <source>
        <dbReference type="ARBA" id="ARBA00022989"/>
    </source>
</evidence>
<gene>
    <name evidence="14" type="ORF">SFRICE_010005</name>
</gene>
<name>A0A2H1W4A5_SPOFR</name>
<comment type="subcellular location">
    <subcellularLocation>
        <location evidence="2">Membrane</location>
        <topology evidence="2">Multi-pass membrane protein</topology>
    </subcellularLocation>
</comment>
<keyword evidence="3" id="KW-0813">Transport</keyword>
<evidence type="ECO:0000256" key="6">
    <source>
        <dbReference type="ARBA" id="ARBA00022723"/>
    </source>
</evidence>
<proteinExistence type="predicted"/>
<dbReference type="Gene3D" id="1.20.120.1770">
    <property type="match status" value="1"/>
</dbReference>
<organism evidence="14">
    <name type="scientific">Spodoptera frugiperda</name>
    <name type="common">Fall armyworm</name>
    <dbReference type="NCBI Taxonomy" id="7108"/>
    <lineage>
        <taxon>Eukaryota</taxon>
        <taxon>Metazoa</taxon>
        <taxon>Ecdysozoa</taxon>
        <taxon>Arthropoda</taxon>
        <taxon>Hexapoda</taxon>
        <taxon>Insecta</taxon>
        <taxon>Pterygota</taxon>
        <taxon>Neoptera</taxon>
        <taxon>Endopterygota</taxon>
        <taxon>Lepidoptera</taxon>
        <taxon>Glossata</taxon>
        <taxon>Ditrysia</taxon>
        <taxon>Noctuoidea</taxon>
        <taxon>Noctuidae</taxon>
        <taxon>Amphipyrinae</taxon>
        <taxon>Spodoptera</taxon>
    </lineage>
</organism>
<keyword evidence="10 12" id="KW-0472">Membrane</keyword>
<evidence type="ECO:0000256" key="3">
    <source>
        <dbReference type="ARBA" id="ARBA00022448"/>
    </source>
</evidence>
<dbReference type="GO" id="GO:0016020">
    <property type="term" value="C:membrane"/>
    <property type="evidence" value="ECO:0007669"/>
    <property type="project" value="UniProtKB-SubCell"/>
</dbReference>
<feature type="domain" description="Cytochrome b561" evidence="13">
    <location>
        <begin position="4"/>
        <end position="217"/>
    </location>
</feature>
<dbReference type="PANTHER" id="PTHR15422">
    <property type="entry name" value="OS05G0565100 PROTEIN"/>
    <property type="match status" value="1"/>
</dbReference>
<feature type="transmembrane region" description="Helical" evidence="12">
    <location>
        <begin position="161"/>
        <end position="182"/>
    </location>
</feature>
<dbReference type="EMBL" id="ODYU01006251">
    <property type="protein sequence ID" value="SOQ47920.1"/>
    <property type="molecule type" value="Genomic_DNA"/>
</dbReference>
<evidence type="ECO:0000256" key="9">
    <source>
        <dbReference type="ARBA" id="ARBA00023004"/>
    </source>
</evidence>
<keyword evidence="6" id="KW-0479">Metal-binding</keyword>
<comment type="cofactor">
    <cofactor evidence="1">
        <name>heme b</name>
        <dbReference type="ChEBI" id="CHEBI:60344"/>
    </cofactor>
</comment>
<protein>
    <recommendedName>
        <fullName evidence="11">ascorbate ferrireductase (transmembrane)</fullName>
        <ecNumber evidence="11">7.2.1.3</ecNumber>
    </recommendedName>
</protein>
<dbReference type="EC" id="7.2.1.3" evidence="11"/>
<accession>A0A2H1W4A5</accession>
<evidence type="ECO:0000256" key="1">
    <source>
        <dbReference type="ARBA" id="ARBA00001970"/>
    </source>
</evidence>
<sequence>MEKPSPSLYVGCMNVLNTAAHVLMGGAAFFGLVIGDAYPSKLTAHSFLIVIGLTILCSQAILSVNPYKGFNENFKFPKKSKMYWIIQIIACIVVFIGATLGIAAVSDMTVSLGPINVGAKHFYSSHGVIGLIVMIFVSVKLVGALANLFLADRLSTLMKTIHVIVSTITISMAYITISIKYGDVNDKYWSSPSWAIAFSVFTMIALLLMTVARVLMTGSIKF</sequence>
<evidence type="ECO:0000256" key="4">
    <source>
        <dbReference type="ARBA" id="ARBA00022617"/>
    </source>
</evidence>
<dbReference type="PROSITE" id="PS50939">
    <property type="entry name" value="CYTOCHROME_B561"/>
    <property type="match status" value="1"/>
</dbReference>
<dbReference type="InterPro" id="IPR045150">
    <property type="entry name" value="CYB561D1/2"/>
</dbReference>
<keyword evidence="4" id="KW-0349">Heme</keyword>
<evidence type="ECO:0000256" key="7">
    <source>
        <dbReference type="ARBA" id="ARBA00022982"/>
    </source>
</evidence>
<dbReference type="SMART" id="SM00665">
    <property type="entry name" value="B561"/>
    <property type="match status" value="1"/>
</dbReference>
<keyword evidence="9" id="KW-0408">Iron</keyword>
<dbReference type="GO" id="GO:0046872">
    <property type="term" value="F:metal ion binding"/>
    <property type="evidence" value="ECO:0007669"/>
    <property type="project" value="UniProtKB-KW"/>
</dbReference>
<evidence type="ECO:0000256" key="11">
    <source>
        <dbReference type="ARBA" id="ARBA00024225"/>
    </source>
</evidence>
<dbReference type="PANTHER" id="PTHR15422:SF45">
    <property type="entry name" value="CYTOCHROME B561 DOMAIN-CONTAINING PROTEIN"/>
    <property type="match status" value="1"/>
</dbReference>
<dbReference type="InterPro" id="IPR006593">
    <property type="entry name" value="Cyt_b561/ferric_Rdtase_TM"/>
</dbReference>
<evidence type="ECO:0000259" key="13">
    <source>
        <dbReference type="PROSITE" id="PS50939"/>
    </source>
</evidence>
<keyword evidence="8 12" id="KW-1133">Transmembrane helix</keyword>
<dbReference type="AlphaFoldDB" id="A0A2H1W4A5"/>
<reference evidence="14" key="1">
    <citation type="submission" date="2016-07" db="EMBL/GenBank/DDBJ databases">
        <authorList>
            <person name="Bretaudeau A."/>
        </authorList>
    </citation>
    <scope>NUCLEOTIDE SEQUENCE</scope>
    <source>
        <strain evidence="14">Rice</strain>
        <tissue evidence="14">Whole body</tissue>
    </source>
</reference>
<evidence type="ECO:0000256" key="10">
    <source>
        <dbReference type="ARBA" id="ARBA00023136"/>
    </source>
</evidence>